<dbReference type="AlphaFoldDB" id="A0A800NEN7"/>
<reference evidence="1 2" key="1">
    <citation type="journal article" date="2020" name="G3 (Bethesda)">
        <title>Whole Genome Sequencing and Comparative Genomics of Two Nematicidal Bacillus Strains Reveals a Wide Range of Possible Virulence Factors.</title>
        <authorList>
            <person name="Susic N."/>
            <person name="Janezic S."/>
            <person name="Rupnik M."/>
            <person name="Geric Stare B."/>
        </authorList>
    </citation>
    <scope>NUCLEOTIDE SEQUENCE [LARGE SCALE GENOMIC DNA]</scope>
    <source>
        <strain evidence="1 2">I-1582</strain>
    </source>
</reference>
<comment type="caution">
    <text evidence="1">The sequence shown here is derived from an EMBL/GenBank/DDBJ whole genome shotgun (WGS) entry which is preliminary data.</text>
</comment>
<protein>
    <submittedName>
        <fullName evidence="1">Uncharacterized protein</fullName>
    </submittedName>
</protein>
<proteinExistence type="predicted"/>
<evidence type="ECO:0000313" key="1">
    <source>
        <dbReference type="EMBL" id="KAF0825392.1"/>
    </source>
</evidence>
<evidence type="ECO:0000313" key="2">
    <source>
        <dbReference type="Proteomes" id="UP000465778"/>
    </source>
</evidence>
<gene>
    <name evidence="1" type="ORF">KIS1582_0699</name>
</gene>
<accession>A0A800NEN7</accession>
<dbReference type="EMBL" id="VDEM01000004">
    <property type="protein sequence ID" value="KAF0825392.1"/>
    <property type="molecule type" value="Genomic_DNA"/>
</dbReference>
<sequence>MNITVKNIEKLLFIGICRFSQHTVEDLVGDIFGNIFYIYPNYFY</sequence>
<organism evidence="1 2">
    <name type="scientific">Cytobacillus firmus</name>
    <name type="common">Bacillus firmus</name>
    <dbReference type="NCBI Taxonomy" id="1399"/>
    <lineage>
        <taxon>Bacteria</taxon>
        <taxon>Bacillati</taxon>
        <taxon>Bacillota</taxon>
        <taxon>Bacilli</taxon>
        <taxon>Bacillales</taxon>
        <taxon>Bacillaceae</taxon>
        <taxon>Cytobacillus</taxon>
    </lineage>
</organism>
<dbReference type="Proteomes" id="UP000465778">
    <property type="component" value="Unassembled WGS sequence"/>
</dbReference>
<name>A0A800NEN7_CYTFI</name>